<dbReference type="Gene3D" id="3.40.50.300">
    <property type="entry name" value="P-loop containing nucleotide triphosphate hydrolases"/>
    <property type="match status" value="1"/>
</dbReference>
<organism evidence="9 10">
    <name type="scientific">Clostridium cylindrosporum DSM 605</name>
    <dbReference type="NCBI Taxonomy" id="1121307"/>
    <lineage>
        <taxon>Bacteria</taxon>
        <taxon>Bacillati</taxon>
        <taxon>Bacillota</taxon>
        <taxon>Clostridia</taxon>
        <taxon>Eubacteriales</taxon>
        <taxon>Clostridiaceae</taxon>
        <taxon>Clostridium</taxon>
    </lineage>
</organism>
<evidence type="ECO:0000256" key="5">
    <source>
        <dbReference type="ARBA" id="ARBA00022705"/>
    </source>
</evidence>
<dbReference type="GO" id="GO:0003887">
    <property type="term" value="F:DNA-directed DNA polymerase activity"/>
    <property type="evidence" value="ECO:0007669"/>
    <property type="project" value="UniProtKB-KW"/>
</dbReference>
<evidence type="ECO:0000256" key="6">
    <source>
        <dbReference type="ARBA" id="ARBA00022932"/>
    </source>
</evidence>
<evidence type="ECO:0000256" key="1">
    <source>
        <dbReference type="ARBA" id="ARBA00012417"/>
    </source>
</evidence>
<evidence type="ECO:0000256" key="7">
    <source>
        <dbReference type="ARBA" id="ARBA00049244"/>
    </source>
</evidence>
<dbReference type="InterPro" id="IPR050238">
    <property type="entry name" value="DNA_Rep/Repair_Clamp_Loader"/>
</dbReference>
<dbReference type="AlphaFoldDB" id="A0A0J8G5L8"/>
<proteinExistence type="predicted"/>
<dbReference type="EMBL" id="LFVU01000004">
    <property type="protein sequence ID" value="KMT22946.1"/>
    <property type="molecule type" value="Genomic_DNA"/>
</dbReference>
<name>A0A0J8G5L8_CLOCY</name>
<dbReference type="InterPro" id="IPR027417">
    <property type="entry name" value="P-loop_NTPase"/>
</dbReference>
<evidence type="ECO:0000256" key="3">
    <source>
        <dbReference type="ARBA" id="ARBA00022679"/>
    </source>
</evidence>
<keyword evidence="10" id="KW-1185">Reference proteome</keyword>
<keyword evidence="3 9" id="KW-0808">Transferase</keyword>
<evidence type="ECO:0000313" key="9">
    <source>
        <dbReference type="EMBL" id="KMT22946.1"/>
    </source>
</evidence>
<dbReference type="RefSeq" id="WP_048569669.1">
    <property type="nucleotide sequence ID" value="NZ_LFVU01000004.1"/>
</dbReference>
<dbReference type="Pfam" id="PF13177">
    <property type="entry name" value="DNA_pol3_delta2"/>
    <property type="match status" value="1"/>
</dbReference>
<dbReference type="Gene3D" id="1.20.272.10">
    <property type="match status" value="1"/>
</dbReference>
<evidence type="ECO:0000256" key="4">
    <source>
        <dbReference type="ARBA" id="ARBA00022695"/>
    </source>
</evidence>
<dbReference type="Proteomes" id="UP000036756">
    <property type="component" value="Unassembled WGS sequence"/>
</dbReference>
<keyword evidence="6" id="KW-0239">DNA-directed DNA polymerase</keyword>
<dbReference type="PANTHER" id="PTHR11669:SF8">
    <property type="entry name" value="DNA POLYMERASE III SUBUNIT DELTA"/>
    <property type="match status" value="1"/>
</dbReference>
<reference evidence="9 10" key="1">
    <citation type="submission" date="2015-06" db="EMBL/GenBank/DDBJ databases">
        <title>Draft genome sequence of the purine-degrading Clostridium cylindrosporum HC-1 (DSM 605).</title>
        <authorList>
            <person name="Poehlein A."/>
            <person name="Schiel-Bengelsdorf B."/>
            <person name="Bengelsdorf F."/>
            <person name="Daniel R."/>
            <person name="Duerre P."/>
        </authorList>
    </citation>
    <scope>NUCLEOTIDE SEQUENCE [LARGE SCALE GENOMIC DNA]</scope>
    <source>
        <strain evidence="9 10">DSM 605</strain>
    </source>
</reference>
<evidence type="ECO:0000259" key="8">
    <source>
        <dbReference type="Pfam" id="PF09115"/>
    </source>
</evidence>
<dbReference type="GO" id="GO:0009360">
    <property type="term" value="C:DNA polymerase III complex"/>
    <property type="evidence" value="ECO:0007669"/>
    <property type="project" value="InterPro"/>
</dbReference>
<sequence>MFDILGQEVLKDLFRASINKDRVSHSYLIEGEMGLGKMEMAKFIAASLLCTSLDSNGACTLCSNCKRIDKLSHPDLRVIDEDTVKIDTIRSSIEEVHKKPYEGRRKVLIIKNFHTATTESQNAILKTLEEPPNTATIILLAENTLNILDTIKSRCQILKVFRVDTSLVRERLIALGIDEKKADFASLYSEGNLGVALRACSDEFLKLREEIIDMGLNIFSCGRFKALEYGESLMKHKDNIKEVLNIFTSLYRDIIMLKLKENNDNVINRDKLEILVEESYRLSYNKLDKSLRVIKETRDKLTRDTNFQLTMEVMILSIQEAK</sequence>
<comment type="caution">
    <text evidence="9">The sequence shown here is derived from an EMBL/GenBank/DDBJ whole genome shotgun (WGS) entry which is preliminary data.</text>
</comment>
<comment type="catalytic activity">
    <reaction evidence="7">
        <text>DNA(n) + a 2'-deoxyribonucleoside 5'-triphosphate = DNA(n+1) + diphosphate</text>
        <dbReference type="Rhea" id="RHEA:22508"/>
        <dbReference type="Rhea" id="RHEA-COMP:17339"/>
        <dbReference type="Rhea" id="RHEA-COMP:17340"/>
        <dbReference type="ChEBI" id="CHEBI:33019"/>
        <dbReference type="ChEBI" id="CHEBI:61560"/>
        <dbReference type="ChEBI" id="CHEBI:173112"/>
        <dbReference type="EC" id="2.7.7.7"/>
    </reaction>
</comment>
<dbReference type="OrthoDB" id="9810148at2"/>
<dbReference type="GO" id="GO:0003677">
    <property type="term" value="F:DNA binding"/>
    <property type="evidence" value="ECO:0007669"/>
    <property type="project" value="InterPro"/>
</dbReference>
<dbReference type="EC" id="2.7.7.7" evidence="1"/>
<feature type="domain" description="DNA polymerase III delta subunit C-terminal" evidence="8">
    <location>
        <begin position="203"/>
        <end position="319"/>
    </location>
</feature>
<dbReference type="PATRIC" id="fig|1121307.3.peg.2123"/>
<protein>
    <recommendedName>
        <fullName evidence="2">DNA polymerase III subunit delta'</fullName>
        <ecNumber evidence="1">2.7.7.7</ecNumber>
    </recommendedName>
</protein>
<dbReference type="InterPro" id="IPR015199">
    <property type="entry name" value="DNA_pol_III_delta_C"/>
</dbReference>
<keyword evidence="4 9" id="KW-0548">Nucleotidyltransferase</keyword>
<dbReference type="GO" id="GO:0006261">
    <property type="term" value="P:DNA-templated DNA replication"/>
    <property type="evidence" value="ECO:0007669"/>
    <property type="project" value="TreeGrafter"/>
</dbReference>
<keyword evidence="5" id="KW-0235">DNA replication</keyword>
<gene>
    <name evidence="9" type="primary">holB</name>
    <name evidence="9" type="ORF">CLCY_5c01850</name>
</gene>
<dbReference type="STRING" id="1121307.CLCY_5c01850"/>
<evidence type="ECO:0000256" key="2">
    <source>
        <dbReference type="ARBA" id="ARBA00014363"/>
    </source>
</evidence>
<dbReference type="PANTHER" id="PTHR11669">
    <property type="entry name" value="REPLICATION FACTOR C / DNA POLYMERASE III GAMMA-TAU SUBUNIT"/>
    <property type="match status" value="1"/>
</dbReference>
<evidence type="ECO:0000313" key="10">
    <source>
        <dbReference type="Proteomes" id="UP000036756"/>
    </source>
</evidence>
<dbReference type="Pfam" id="PF09115">
    <property type="entry name" value="DNApol3-delta_C"/>
    <property type="match status" value="1"/>
</dbReference>
<dbReference type="SUPFAM" id="SSF52540">
    <property type="entry name" value="P-loop containing nucleoside triphosphate hydrolases"/>
    <property type="match status" value="1"/>
</dbReference>
<accession>A0A0J8G5L8</accession>